<dbReference type="EC" id="2.7.7.65" evidence="1"/>
<dbReference type="InterPro" id="IPR003018">
    <property type="entry name" value="GAF"/>
</dbReference>
<dbReference type="RefSeq" id="WP_217668626.1">
    <property type="nucleotide sequence ID" value="NZ_JAHRID010000003.1"/>
</dbReference>
<reference evidence="3 4" key="1">
    <citation type="submission" date="2021-06" db="EMBL/GenBank/DDBJ databases">
        <title>Rheinheimera indica sp. nov., isolated from deep-sea sediment.</title>
        <authorList>
            <person name="Wang Z."/>
            <person name="Zhang X.-Y."/>
        </authorList>
    </citation>
    <scope>NUCLEOTIDE SEQUENCE [LARGE SCALE GENOMIC DNA]</scope>
    <source>
        <strain evidence="3 4">SM2107</strain>
    </source>
</reference>
<sequence>MDKQLEQLAQFVATADSVEGLTRPLLALLQRITGLESTYLTAIDETAGVQHILIAHNAGVLQLPESLTVPWQDTLCKRALESKQFVTEDVAACWGDSDAARELGLKSYISVPVMNQDGSVFGTLCGASSHNVELSTMSHLPELLQLCADLIAHQLNRESQAKLAAERAAEAELQLNRVSLFAKISELCMAGQSLSLAIGQTAEYMLESGFCSRAVAFDLINDELVAVNSQDEPWNIIVQALRNELSVETRRRTIIPLTIPEGIQQQFGGFLQAGHDTLLIKIFAEDTPVALMFVQIAPSSAVQAENRALLSAISNSLSLLASRLADHNALTILNQQLEYQAQHDTLTALPNRRYLFDELARQLSRATRQQLSFYILFIDLDGFKLINDSYGHETGDEFLRQFAKRIRKAMRSGDFAARHGGDEFVMLCQYSAGSPAELQAEQLVKRIRAATSGTFELAGVTLDYNGPSLGVLQWRPGDITDGDQLLSQADAAMYQDKQQRRKLRQTKS</sequence>
<evidence type="ECO:0000256" key="1">
    <source>
        <dbReference type="ARBA" id="ARBA00012528"/>
    </source>
</evidence>
<dbReference type="NCBIfam" id="TIGR00254">
    <property type="entry name" value="GGDEF"/>
    <property type="match status" value="1"/>
</dbReference>
<dbReference type="InterPro" id="IPR050469">
    <property type="entry name" value="Diguanylate_Cyclase"/>
</dbReference>
<dbReference type="PANTHER" id="PTHR45138:SF9">
    <property type="entry name" value="DIGUANYLATE CYCLASE DGCM-RELATED"/>
    <property type="match status" value="1"/>
</dbReference>
<dbReference type="SMART" id="SM00267">
    <property type="entry name" value="GGDEF"/>
    <property type="match status" value="1"/>
</dbReference>
<dbReference type="Pfam" id="PF01590">
    <property type="entry name" value="GAF"/>
    <property type="match status" value="1"/>
</dbReference>
<name>A0ABS6MKU0_9GAMM</name>
<keyword evidence="4" id="KW-1185">Reference proteome</keyword>
<evidence type="ECO:0000259" key="2">
    <source>
        <dbReference type="PROSITE" id="PS50887"/>
    </source>
</evidence>
<dbReference type="PROSITE" id="PS50887">
    <property type="entry name" value="GGDEF"/>
    <property type="match status" value="1"/>
</dbReference>
<proteinExistence type="predicted"/>
<feature type="domain" description="GGDEF" evidence="2">
    <location>
        <begin position="371"/>
        <end position="508"/>
    </location>
</feature>
<dbReference type="InterPro" id="IPR000160">
    <property type="entry name" value="GGDEF_dom"/>
</dbReference>
<comment type="caution">
    <text evidence="3">The sequence shown here is derived from an EMBL/GenBank/DDBJ whole genome shotgun (WGS) entry which is preliminary data.</text>
</comment>
<dbReference type="EMBL" id="JAHRID010000003">
    <property type="protein sequence ID" value="MBV2128989.1"/>
    <property type="molecule type" value="Genomic_DNA"/>
</dbReference>
<organism evidence="3 4">
    <name type="scientific">Arsukibacterium indicum</name>
    <dbReference type="NCBI Taxonomy" id="2848612"/>
    <lineage>
        <taxon>Bacteria</taxon>
        <taxon>Pseudomonadati</taxon>
        <taxon>Pseudomonadota</taxon>
        <taxon>Gammaproteobacteria</taxon>
        <taxon>Chromatiales</taxon>
        <taxon>Chromatiaceae</taxon>
        <taxon>Arsukibacterium</taxon>
    </lineage>
</organism>
<dbReference type="Pfam" id="PF00990">
    <property type="entry name" value="GGDEF"/>
    <property type="match status" value="1"/>
</dbReference>
<dbReference type="PANTHER" id="PTHR45138">
    <property type="entry name" value="REGULATORY COMPONENTS OF SENSORY TRANSDUCTION SYSTEM"/>
    <property type="match status" value="1"/>
</dbReference>
<dbReference type="Proteomes" id="UP000704611">
    <property type="component" value="Unassembled WGS sequence"/>
</dbReference>
<accession>A0ABS6MKU0</accession>
<evidence type="ECO:0000313" key="3">
    <source>
        <dbReference type="EMBL" id="MBV2128989.1"/>
    </source>
</evidence>
<dbReference type="CDD" id="cd01949">
    <property type="entry name" value="GGDEF"/>
    <property type="match status" value="1"/>
</dbReference>
<evidence type="ECO:0000313" key="4">
    <source>
        <dbReference type="Proteomes" id="UP000704611"/>
    </source>
</evidence>
<dbReference type="SMART" id="SM00065">
    <property type="entry name" value="GAF"/>
    <property type="match status" value="1"/>
</dbReference>
<gene>
    <name evidence="3" type="ORF">KQY15_07780</name>
</gene>
<protein>
    <recommendedName>
        <fullName evidence="1">diguanylate cyclase</fullName>
        <ecNumber evidence="1">2.7.7.65</ecNumber>
    </recommendedName>
</protein>